<protein>
    <submittedName>
        <fullName evidence="1">Uncharacterized protein</fullName>
    </submittedName>
</protein>
<dbReference type="Proteomes" id="UP000198226">
    <property type="component" value="Chromosome I"/>
</dbReference>
<accession>A0A109IFI6</accession>
<name>A0A109IFI6_9ACTN</name>
<dbReference type="EMBL" id="LT607752">
    <property type="protein sequence ID" value="SCG79694.1"/>
    <property type="molecule type" value="Genomic_DNA"/>
</dbReference>
<keyword evidence="2" id="KW-1185">Reference proteome</keyword>
<organism evidence="1 2">
    <name type="scientific">Micromonospora rifamycinica</name>
    <dbReference type="NCBI Taxonomy" id="291594"/>
    <lineage>
        <taxon>Bacteria</taxon>
        <taxon>Bacillati</taxon>
        <taxon>Actinomycetota</taxon>
        <taxon>Actinomycetes</taxon>
        <taxon>Micromonosporales</taxon>
        <taxon>Micromonosporaceae</taxon>
        <taxon>Micromonospora</taxon>
    </lineage>
</organism>
<evidence type="ECO:0000313" key="2">
    <source>
        <dbReference type="Proteomes" id="UP000198226"/>
    </source>
</evidence>
<reference evidence="2" key="1">
    <citation type="submission" date="2016-06" db="EMBL/GenBank/DDBJ databases">
        <authorList>
            <person name="Varghese N."/>
            <person name="Submissions Spin"/>
        </authorList>
    </citation>
    <scope>NUCLEOTIDE SEQUENCE [LARGE SCALE GENOMIC DNA]</scope>
    <source>
        <strain evidence="2">DSM 44983</strain>
    </source>
</reference>
<gene>
    <name evidence="1" type="ORF">GA0070623_4730</name>
</gene>
<proteinExistence type="predicted"/>
<sequence length="66" mass="7013">MGHRATPGRARGYVVAVSVPPATVAAPAGMRVIGISARYPRAGRVIPGRDHGSRWSVTAHTRPDQR</sequence>
<dbReference type="AlphaFoldDB" id="A0A109IFI6"/>
<evidence type="ECO:0000313" key="1">
    <source>
        <dbReference type="EMBL" id="SCG79694.1"/>
    </source>
</evidence>